<dbReference type="EMBL" id="SHKY01000001">
    <property type="protein sequence ID" value="RZU50944.1"/>
    <property type="molecule type" value="Genomic_DNA"/>
</dbReference>
<reference evidence="1 2" key="1">
    <citation type="submission" date="2019-02" db="EMBL/GenBank/DDBJ databases">
        <title>Sequencing the genomes of 1000 actinobacteria strains.</title>
        <authorList>
            <person name="Klenk H.-P."/>
        </authorList>
    </citation>
    <scope>NUCLEOTIDE SEQUENCE [LARGE SCALE GENOMIC DNA]</scope>
    <source>
        <strain evidence="1 2">DSM 45162</strain>
    </source>
</reference>
<evidence type="ECO:0000313" key="2">
    <source>
        <dbReference type="Proteomes" id="UP000292564"/>
    </source>
</evidence>
<accession>A0A4Q7ZK86</accession>
<proteinExistence type="predicted"/>
<dbReference type="OrthoDB" id="4380123at2"/>
<comment type="caution">
    <text evidence="1">The sequence shown here is derived from an EMBL/GenBank/DDBJ whole genome shotgun (WGS) entry which is preliminary data.</text>
</comment>
<dbReference type="AlphaFoldDB" id="A0A4Q7ZK86"/>
<keyword evidence="2" id="KW-1185">Reference proteome</keyword>
<dbReference type="InterPro" id="IPR008551">
    <property type="entry name" value="TANGO2"/>
</dbReference>
<dbReference type="Pfam" id="PF05742">
    <property type="entry name" value="TANGO2"/>
    <property type="match status" value="1"/>
</dbReference>
<sequence>MCTLVVSVRRDAPAPVLILAVRDEQPGRAWLPPGRHWPDARETVGGLDLVGGGTWLSVNGPVEHCGVSAAVVINGFGPAAGRHRRSRGDLPLLAARGTMAADLPVRRYDPFHLLRACRHGARLHSWDGRRLEEWELPDGTHVITNGGPHDVVDDPYVPPAAVAAEAARRAHFRPRLAAAPRPDPRPDPRHRTALAAWGPWVALAEGDALPPDDPRALVGRWDFGGGPWLTSSVSLVALGPDRARYDFGTVRGRKVSWRRVPVWSGAGEFAQVGDDVVVEA</sequence>
<evidence type="ECO:0000313" key="1">
    <source>
        <dbReference type="EMBL" id="RZU50944.1"/>
    </source>
</evidence>
<name>A0A4Q7ZK86_9ACTN</name>
<organism evidence="1 2">
    <name type="scientific">Krasilnikovia cinnamomea</name>
    <dbReference type="NCBI Taxonomy" id="349313"/>
    <lineage>
        <taxon>Bacteria</taxon>
        <taxon>Bacillati</taxon>
        <taxon>Actinomycetota</taxon>
        <taxon>Actinomycetes</taxon>
        <taxon>Micromonosporales</taxon>
        <taxon>Micromonosporaceae</taxon>
        <taxon>Krasilnikovia</taxon>
    </lineage>
</organism>
<dbReference type="Proteomes" id="UP000292564">
    <property type="component" value="Unassembled WGS sequence"/>
</dbReference>
<gene>
    <name evidence="1" type="ORF">EV385_2736</name>
</gene>
<protein>
    <submittedName>
        <fullName evidence="1">Uncharacterized protein with NRDE domain</fullName>
    </submittedName>
</protein>